<dbReference type="GO" id="GO:0005886">
    <property type="term" value="C:plasma membrane"/>
    <property type="evidence" value="ECO:0007669"/>
    <property type="project" value="UniProtKB-SubCell"/>
</dbReference>
<dbReference type="SMART" id="SM00771">
    <property type="entry name" value="ZipA_C"/>
    <property type="match status" value="1"/>
</dbReference>
<keyword evidence="7 8" id="KW-0131">Cell cycle</keyword>
<evidence type="ECO:0000313" key="13">
    <source>
        <dbReference type="EMBL" id="MBB6183333.1"/>
    </source>
</evidence>
<feature type="compositionally biased region" description="Basic and acidic residues" evidence="10">
    <location>
        <begin position="46"/>
        <end position="61"/>
    </location>
</feature>
<feature type="transmembrane region" description="Helical" evidence="8">
    <location>
        <begin position="6"/>
        <end position="26"/>
    </location>
</feature>
<evidence type="ECO:0000256" key="2">
    <source>
        <dbReference type="ARBA" id="ARBA00022519"/>
    </source>
</evidence>
<keyword evidence="6 8" id="KW-0472">Membrane</keyword>
<dbReference type="InterPro" id="IPR036765">
    <property type="entry name" value="ZipA_FtsZ-bd_C_sf"/>
</dbReference>
<dbReference type="GO" id="GO:0032153">
    <property type="term" value="C:cell division site"/>
    <property type="evidence" value="ECO:0007669"/>
    <property type="project" value="UniProtKB-UniRule"/>
</dbReference>
<keyword evidence="3 8" id="KW-0132">Cell division</keyword>
<protein>
    <recommendedName>
        <fullName evidence="8 9">Cell division protein ZipA</fullName>
    </recommendedName>
</protein>
<feature type="region of interest" description="Disordered" evidence="10">
    <location>
        <begin position="27"/>
        <end position="72"/>
    </location>
</feature>
<feature type="region of interest" description="Disordered" evidence="10">
    <location>
        <begin position="87"/>
        <end position="133"/>
    </location>
</feature>
<evidence type="ECO:0000313" key="14">
    <source>
        <dbReference type="Proteomes" id="UP000029708"/>
    </source>
</evidence>
<dbReference type="InterPro" id="IPR007449">
    <property type="entry name" value="ZipA_FtsZ-bd_C"/>
</dbReference>
<evidence type="ECO:0000259" key="11">
    <source>
        <dbReference type="SMART" id="SM00771"/>
    </source>
</evidence>
<dbReference type="GO" id="GO:0043093">
    <property type="term" value="P:FtsZ-dependent cytokinesis"/>
    <property type="evidence" value="ECO:0007669"/>
    <property type="project" value="UniProtKB-UniRule"/>
</dbReference>
<dbReference type="Proteomes" id="UP000560000">
    <property type="component" value="Unassembled WGS sequence"/>
</dbReference>
<dbReference type="OrthoDB" id="7054914at2"/>
<dbReference type="Gene3D" id="3.30.1400.10">
    <property type="entry name" value="ZipA, C-terminal FtsZ-binding domain"/>
    <property type="match status" value="1"/>
</dbReference>
<dbReference type="PANTHER" id="PTHR38685:SF1">
    <property type="entry name" value="CELL DIVISION PROTEIN ZIPA"/>
    <property type="match status" value="1"/>
</dbReference>
<reference evidence="13 15" key="2">
    <citation type="submission" date="2020-08" db="EMBL/GenBank/DDBJ databases">
        <title>Genomic Encyclopedia of Type Strains, Phase IV (KMG-IV): sequencing the most valuable type-strain genomes for metagenomic binning, comparative biology and taxonomic classification.</title>
        <authorList>
            <person name="Goeker M."/>
        </authorList>
    </citation>
    <scope>NUCLEOTIDE SEQUENCE [LARGE SCALE GENOMIC DNA]</scope>
    <source>
        <strain evidence="13 15">DSM 107085</strain>
    </source>
</reference>
<dbReference type="EMBL" id="JROI01000010">
    <property type="protein sequence ID" value="KGI78208.1"/>
    <property type="molecule type" value="Genomic_DNA"/>
</dbReference>
<dbReference type="STRING" id="1543381.LF63_0107685"/>
<keyword evidence="5 8" id="KW-1133">Transmembrane helix</keyword>
<sequence length="286" mass="30806">MHWNPAVGIPLLIIGLIVLASIWLFGQPRKPGQGRRQPAPPPSGGRAERREPTLGGDHADADAEYDADESLRTTQVEPFQASLLNEHREAEDEADDVEDVELPPITPTPRAAHVPPASPPRPAPDALRSGVGQRPADLPVERIVAVNVVAPGHAVFQGADLVVAADKAGLEFGHKGIFHRLLEGKPELGPVFSVANMLQPGSFDLSRVVDLTTTGLSFFMTLPGPVSALDAWDAMLPTAQRMAELLGGQVLDDEHNALGRQRIAHIRDELRAWDRKHQGDEIGFGS</sequence>
<dbReference type="Proteomes" id="UP000029708">
    <property type="component" value="Unassembled WGS sequence"/>
</dbReference>
<organism evidence="12 14">
    <name type="scientific">Oleiagrimonas soli</name>
    <dbReference type="NCBI Taxonomy" id="1543381"/>
    <lineage>
        <taxon>Bacteria</taxon>
        <taxon>Pseudomonadati</taxon>
        <taxon>Pseudomonadota</taxon>
        <taxon>Gammaproteobacteria</taxon>
        <taxon>Lysobacterales</taxon>
        <taxon>Rhodanobacteraceae</taxon>
        <taxon>Oleiagrimonas</taxon>
    </lineage>
</organism>
<evidence type="ECO:0000256" key="4">
    <source>
        <dbReference type="ARBA" id="ARBA00022692"/>
    </source>
</evidence>
<keyword evidence="4 8" id="KW-0812">Transmembrane</keyword>
<proteinExistence type="inferred from homology"/>
<dbReference type="RefSeq" id="WP_043100798.1">
    <property type="nucleotide sequence ID" value="NZ_JACHET010000001.1"/>
</dbReference>
<evidence type="ECO:0000256" key="7">
    <source>
        <dbReference type="ARBA" id="ARBA00023306"/>
    </source>
</evidence>
<dbReference type="NCBIfam" id="TIGR02205">
    <property type="entry name" value="septum_zipA"/>
    <property type="match status" value="1"/>
</dbReference>
<comment type="caution">
    <text evidence="12">The sequence shown here is derived from an EMBL/GenBank/DDBJ whole genome shotgun (WGS) entry which is preliminary data.</text>
</comment>
<comment type="subunit">
    <text evidence="8">Interacts with FtsZ via their C-terminal domains.</text>
</comment>
<evidence type="ECO:0000256" key="8">
    <source>
        <dbReference type="HAMAP-Rule" id="MF_00509"/>
    </source>
</evidence>
<reference evidence="12 14" key="1">
    <citation type="submission" date="2014-09" db="EMBL/GenBank/DDBJ databases">
        <title>Xanthomonadaceae 3.5X direct submission.</title>
        <authorList>
            <person name="Fang T."/>
            <person name="Wang H."/>
        </authorList>
    </citation>
    <scope>NUCLEOTIDE SEQUENCE [LARGE SCALE GENOMIC DNA]</scope>
    <source>
        <strain evidence="12 14">3.5X</strain>
    </source>
</reference>
<dbReference type="InterPro" id="IPR011919">
    <property type="entry name" value="Cell_div_ZipA"/>
</dbReference>
<keyword evidence="1 8" id="KW-1003">Cell membrane</keyword>
<evidence type="ECO:0000256" key="10">
    <source>
        <dbReference type="SAM" id="MobiDB-lite"/>
    </source>
</evidence>
<comment type="subcellular location">
    <subcellularLocation>
        <location evidence="8">Cell inner membrane</location>
        <topology evidence="8">Single-pass type I membrane protein</topology>
    </subcellularLocation>
    <text evidence="8">Localizes to the Z ring in an FtsZ-dependent manner.</text>
</comment>
<dbReference type="SUPFAM" id="SSF64383">
    <property type="entry name" value="Cell-division protein ZipA, C-terminal domain"/>
    <property type="match status" value="1"/>
</dbReference>
<dbReference type="EMBL" id="JACHET010000001">
    <property type="protein sequence ID" value="MBB6183333.1"/>
    <property type="molecule type" value="Genomic_DNA"/>
</dbReference>
<evidence type="ECO:0000256" key="6">
    <source>
        <dbReference type="ARBA" id="ARBA00023136"/>
    </source>
</evidence>
<feature type="compositionally biased region" description="Low complexity" evidence="10">
    <location>
        <begin position="27"/>
        <end position="37"/>
    </location>
</feature>
<dbReference type="GO" id="GO:0000917">
    <property type="term" value="P:division septum assembly"/>
    <property type="evidence" value="ECO:0007669"/>
    <property type="project" value="TreeGrafter"/>
</dbReference>
<keyword evidence="14" id="KW-1185">Reference proteome</keyword>
<evidence type="ECO:0000313" key="12">
    <source>
        <dbReference type="EMBL" id="KGI78208.1"/>
    </source>
</evidence>
<comment type="function">
    <text evidence="8 9">Essential cell division protein that stabilizes the FtsZ protofilaments by cross-linking them and that serves as a cytoplasmic membrane anchor for the Z ring. Also required for the recruitment to the septal ring of downstream cell division proteins.</text>
</comment>
<feature type="domain" description="ZipA C-terminal FtsZ-binding" evidence="11">
    <location>
        <begin position="140"/>
        <end position="270"/>
    </location>
</feature>
<evidence type="ECO:0000256" key="1">
    <source>
        <dbReference type="ARBA" id="ARBA00022475"/>
    </source>
</evidence>
<gene>
    <name evidence="8" type="primary">zipA</name>
    <name evidence="13" type="ORF">HNQ86_000678</name>
    <name evidence="12" type="ORF">LF63_0107685</name>
</gene>
<comment type="similarity">
    <text evidence="8 9">Belongs to the ZipA family.</text>
</comment>
<evidence type="ECO:0000256" key="3">
    <source>
        <dbReference type="ARBA" id="ARBA00022618"/>
    </source>
</evidence>
<dbReference type="PANTHER" id="PTHR38685">
    <property type="entry name" value="CELL DIVISION PROTEIN ZIPA"/>
    <property type="match status" value="1"/>
</dbReference>
<evidence type="ECO:0000256" key="9">
    <source>
        <dbReference type="RuleBase" id="RU003612"/>
    </source>
</evidence>
<dbReference type="HAMAP" id="MF_00509">
    <property type="entry name" value="ZipA"/>
    <property type="match status" value="1"/>
</dbReference>
<dbReference type="Pfam" id="PF04354">
    <property type="entry name" value="ZipA_C"/>
    <property type="match status" value="1"/>
</dbReference>
<evidence type="ECO:0000313" key="15">
    <source>
        <dbReference type="Proteomes" id="UP000560000"/>
    </source>
</evidence>
<accession>A0A099CW65</accession>
<feature type="compositionally biased region" description="Acidic residues" evidence="10">
    <location>
        <begin position="91"/>
        <end position="101"/>
    </location>
</feature>
<dbReference type="AlphaFoldDB" id="A0A099CW65"/>
<name>A0A099CW65_9GAMM</name>
<keyword evidence="2 8" id="KW-0997">Cell inner membrane</keyword>
<dbReference type="HOGENOM" id="CLU_030174_2_1_6"/>
<evidence type="ECO:0000256" key="5">
    <source>
        <dbReference type="ARBA" id="ARBA00022989"/>
    </source>
</evidence>